<evidence type="ECO:0000313" key="1">
    <source>
        <dbReference type="EMBL" id="AWW31317.1"/>
    </source>
</evidence>
<sequence length="95" mass="10745">MFTMGVAHGYGCHALSGLLLYKLAFPFKENLIIGFITGRFYFSRNAQNEARLFWDFQVFCGHLFNFPVITGIIAGNHKRKESAQTIIICVISVLL</sequence>
<accession>A0A2Z4IKP4</accession>
<organism evidence="1 2">
    <name type="scientific">Echinicola strongylocentroti</name>
    <dbReference type="NCBI Taxonomy" id="1795355"/>
    <lineage>
        <taxon>Bacteria</taxon>
        <taxon>Pseudomonadati</taxon>
        <taxon>Bacteroidota</taxon>
        <taxon>Cytophagia</taxon>
        <taxon>Cytophagales</taxon>
        <taxon>Cyclobacteriaceae</taxon>
        <taxon>Echinicola</taxon>
    </lineage>
</organism>
<gene>
    <name evidence="1" type="ORF">DN752_14955</name>
</gene>
<dbReference type="AlphaFoldDB" id="A0A2Z4IKP4"/>
<protein>
    <submittedName>
        <fullName evidence="1">Uncharacterized protein</fullName>
    </submittedName>
</protein>
<evidence type="ECO:0000313" key="2">
    <source>
        <dbReference type="Proteomes" id="UP000248688"/>
    </source>
</evidence>
<dbReference type="KEGG" id="est:DN752_14955"/>
<dbReference type="Proteomes" id="UP000248688">
    <property type="component" value="Chromosome"/>
</dbReference>
<dbReference type="EMBL" id="CP030041">
    <property type="protein sequence ID" value="AWW31317.1"/>
    <property type="molecule type" value="Genomic_DNA"/>
</dbReference>
<reference evidence="1 2" key="1">
    <citation type="submission" date="2018-06" db="EMBL/GenBank/DDBJ databases">
        <title>Echinicola strongylocentroti sp. nov., isolated from a sea urchin Strongylocentrotus intermedius.</title>
        <authorList>
            <person name="Bae S.S."/>
        </authorList>
    </citation>
    <scope>NUCLEOTIDE SEQUENCE [LARGE SCALE GENOMIC DNA]</scope>
    <source>
        <strain evidence="1 2">MEBiC08714</strain>
    </source>
</reference>
<keyword evidence="2" id="KW-1185">Reference proteome</keyword>
<proteinExistence type="predicted"/>
<name>A0A2Z4IKP4_9BACT</name>